<dbReference type="AlphaFoldDB" id="A0A4R4KH77"/>
<gene>
    <name evidence="1" type="ORF">EZE20_05620</name>
</gene>
<evidence type="ECO:0000313" key="2">
    <source>
        <dbReference type="Proteomes" id="UP000295706"/>
    </source>
</evidence>
<reference evidence="1 2" key="1">
    <citation type="submission" date="2019-02" db="EMBL/GenBank/DDBJ databases">
        <title>Arundinibacter roseus gen. nov., sp. nov., a new member of the family Cytophagaceae.</title>
        <authorList>
            <person name="Szuroczki S."/>
            <person name="Khayer B."/>
            <person name="Sproer C."/>
            <person name="Toumi M."/>
            <person name="Szabo A."/>
            <person name="Felfoldi T."/>
            <person name="Schumann P."/>
            <person name="Toth E."/>
        </authorList>
    </citation>
    <scope>NUCLEOTIDE SEQUENCE [LARGE SCALE GENOMIC DNA]</scope>
    <source>
        <strain evidence="1 2">DMA-k-7a</strain>
    </source>
</reference>
<accession>A0A4R4KH77</accession>
<comment type="caution">
    <text evidence="1">The sequence shown here is derived from an EMBL/GenBank/DDBJ whole genome shotgun (WGS) entry which is preliminary data.</text>
</comment>
<dbReference type="OrthoDB" id="931392at2"/>
<keyword evidence="2" id="KW-1185">Reference proteome</keyword>
<dbReference type="Proteomes" id="UP000295706">
    <property type="component" value="Unassembled WGS sequence"/>
</dbReference>
<name>A0A4R4KH77_9BACT</name>
<protein>
    <submittedName>
        <fullName evidence="1">Uncharacterized protein</fullName>
    </submittedName>
</protein>
<sequence length="212" mass="23846">MKRFFLLGGVATMLLTGCKRENSTPMPVGLVITAQDKAQAITSRQVDIVAIEVPQSLVKDVLLEFLATPSSEKAMTQLPYRFEYDSQNRLSHIASGINEFWNLKATDDRATLSYDGTIKEYKLNSNGFGDQATVSKEGKSSEINYLYKNGYWIAAHSTEGDLISRVFSPEGNLLKWEVMNHDGFGNYTATYGYTNIPNTIRQEVNRWEAPHF</sequence>
<organism evidence="1 2">
    <name type="scientific">Arundinibacter roseus</name>
    <dbReference type="NCBI Taxonomy" id="2070510"/>
    <lineage>
        <taxon>Bacteria</taxon>
        <taxon>Pseudomonadati</taxon>
        <taxon>Bacteroidota</taxon>
        <taxon>Cytophagia</taxon>
        <taxon>Cytophagales</taxon>
        <taxon>Spirosomataceae</taxon>
        <taxon>Arundinibacter</taxon>
    </lineage>
</organism>
<dbReference type="RefSeq" id="WP_132115393.1">
    <property type="nucleotide sequence ID" value="NZ_SMJU01000003.1"/>
</dbReference>
<evidence type="ECO:0000313" key="1">
    <source>
        <dbReference type="EMBL" id="TDB67424.1"/>
    </source>
</evidence>
<dbReference type="PROSITE" id="PS51257">
    <property type="entry name" value="PROKAR_LIPOPROTEIN"/>
    <property type="match status" value="1"/>
</dbReference>
<dbReference type="EMBL" id="SMJU01000003">
    <property type="protein sequence ID" value="TDB67424.1"/>
    <property type="molecule type" value="Genomic_DNA"/>
</dbReference>
<proteinExistence type="predicted"/>